<dbReference type="RefSeq" id="XP_040628187.1">
    <property type="nucleotide sequence ID" value="XM_040770211.1"/>
</dbReference>
<organism evidence="5 6">
    <name type="scientific">Dacryopinax primogenitus (strain DJM 731)</name>
    <name type="common">Brown rot fungus</name>
    <dbReference type="NCBI Taxonomy" id="1858805"/>
    <lineage>
        <taxon>Eukaryota</taxon>
        <taxon>Fungi</taxon>
        <taxon>Dikarya</taxon>
        <taxon>Basidiomycota</taxon>
        <taxon>Agaricomycotina</taxon>
        <taxon>Dacrymycetes</taxon>
        <taxon>Dacrymycetales</taxon>
        <taxon>Dacrymycetaceae</taxon>
        <taxon>Dacryopinax</taxon>
    </lineage>
</organism>
<dbReference type="Pfam" id="PF00106">
    <property type="entry name" value="adh_short"/>
    <property type="match status" value="1"/>
</dbReference>
<reference evidence="5 6" key="1">
    <citation type="journal article" date="2012" name="Science">
        <title>The Paleozoic origin of enzymatic lignin decomposition reconstructed from 31 fungal genomes.</title>
        <authorList>
            <person name="Floudas D."/>
            <person name="Binder M."/>
            <person name="Riley R."/>
            <person name="Barry K."/>
            <person name="Blanchette R.A."/>
            <person name="Henrissat B."/>
            <person name="Martinez A.T."/>
            <person name="Otillar R."/>
            <person name="Spatafora J.W."/>
            <person name="Yadav J.S."/>
            <person name="Aerts A."/>
            <person name="Benoit I."/>
            <person name="Boyd A."/>
            <person name="Carlson A."/>
            <person name="Copeland A."/>
            <person name="Coutinho P.M."/>
            <person name="de Vries R.P."/>
            <person name="Ferreira P."/>
            <person name="Findley K."/>
            <person name="Foster B."/>
            <person name="Gaskell J."/>
            <person name="Glotzer D."/>
            <person name="Gorecki P."/>
            <person name="Heitman J."/>
            <person name="Hesse C."/>
            <person name="Hori C."/>
            <person name="Igarashi K."/>
            <person name="Jurgens J.A."/>
            <person name="Kallen N."/>
            <person name="Kersten P."/>
            <person name="Kohler A."/>
            <person name="Kuees U."/>
            <person name="Kumar T.K.A."/>
            <person name="Kuo A."/>
            <person name="LaButti K."/>
            <person name="Larrondo L.F."/>
            <person name="Lindquist E."/>
            <person name="Ling A."/>
            <person name="Lombard V."/>
            <person name="Lucas S."/>
            <person name="Lundell T."/>
            <person name="Martin R."/>
            <person name="McLaughlin D.J."/>
            <person name="Morgenstern I."/>
            <person name="Morin E."/>
            <person name="Murat C."/>
            <person name="Nagy L.G."/>
            <person name="Nolan M."/>
            <person name="Ohm R.A."/>
            <person name="Patyshakuliyeva A."/>
            <person name="Rokas A."/>
            <person name="Ruiz-Duenas F.J."/>
            <person name="Sabat G."/>
            <person name="Salamov A."/>
            <person name="Samejima M."/>
            <person name="Schmutz J."/>
            <person name="Slot J.C."/>
            <person name="St John F."/>
            <person name="Stenlid J."/>
            <person name="Sun H."/>
            <person name="Sun S."/>
            <person name="Syed K."/>
            <person name="Tsang A."/>
            <person name="Wiebenga A."/>
            <person name="Young D."/>
            <person name="Pisabarro A."/>
            <person name="Eastwood D.C."/>
            <person name="Martin F."/>
            <person name="Cullen D."/>
            <person name="Grigoriev I.V."/>
            <person name="Hibbett D.S."/>
        </authorList>
    </citation>
    <scope>NUCLEOTIDE SEQUENCE [LARGE SCALE GENOMIC DNA]</scope>
    <source>
        <strain evidence="5 6">DJM-731 SS1</strain>
    </source>
</reference>
<dbReference type="Gene3D" id="3.40.50.720">
    <property type="entry name" value="NAD(P)-binding Rossmann-like Domain"/>
    <property type="match status" value="1"/>
</dbReference>
<dbReference type="AlphaFoldDB" id="M5FZI4"/>
<dbReference type="PANTHER" id="PTHR24320">
    <property type="entry name" value="RETINOL DEHYDROGENASE"/>
    <property type="match status" value="1"/>
</dbReference>
<evidence type="ECO:0000256" key="4">
    <source>
        <dbReference type="RuleBase" id="RU000363"/>
    </source>
</evidence>
<sequence length="316" mass="34894">MFECITNLWYVLCEINPPAPKWLVDDVSDQTGKVALITGGYSGIGKLVAKYLLKKNATVYIGAVNELKELTGNDKVHFLLVDLSDLESVKQAAVKFRATGERLDQLYNNAGVYLAPMDQLTKQGYDLAFGTNTFAHACLTMLLLPVLVSSAKTAPDGQVRVINVSSSAQWFAPRGGVDWRTIPGTAPERAKRLTPFLAYAQSKRAQIAFSNELAKRYRKDGIVSIALHPGSVPSGLPRRATPWQRWGLETFILQKEADPLGALTPLYAGTSVEAGAMGGEYLGPWARVWRARQDLEDERAWVKVWTYCEAVVKEFV</sequence>
<dbReference type="OrthoDB" id="191139at2759"/>
<evidence type="ECO:0000256" key="2">
    <source>
        <dbReference type="ARBA" id="ARBA00022857"/>
    </source>
</evidence>
<evidence type="ECO:0000256" key="1">
    <source>
        <dbReference type="ARBA" id="ARBA00006484"/>
    </source>
</evidence>
<keyword evidence="2" id="KW-0521">NADP</keyword>
<dbReference type="GO" id="GO:0016491">
    <property type="term" value="F:oxidoreductase activity"/>
    <property type="evidence" value="ECO:0007669"/>
    <property type="project" value="UniProtKB-KW"/>
</dbReference>
<dbReference type="STRING" id="1858805.M5FZI4"/>
<dbReference type="PRINTS" id="PR00081">
    <property type="entry name" value="GDHRDH"/>
</dbReference>
<dbReference type="GeneID" id="63685273"/>
<dbReference type="InterPro" id="IPR002347">
    <property type="entry name" value="SDR_fam"/>
</dbReference>
<dbReference type="SUPFAM" id="SSF51735">
    <property type="entry name" value="NAD(P)-binding Rossmann-fold domains"/>
    <property type="match status" value="1"/>
</dbReference>
<evidence type="ECO:0000313" key="5">
    <source>
        <dbReference type="EMBL" id="EJU01290.1"/>
    </source>
</evidence>
<dbReference type="EMBL" id="JH795864">
    <property type="protein sequence ID" value="EJU01290.1"/>
    <property type="molecule type" value="Genomic_DNA"/>
</dbReference>
<dbReference type="HOGENOM" id="CLU_010194_44_6_1"/>
<gene>
    <name evidence="5" type="ORF">DACRYDRAFT_116482</name>
</gene>
<comment type="similarity">
    <text evidence="1 4">Belongs to the short-chain dehydrogenases/reductases (SDR) family.</text>
</comment>
<dbReference type="Proteomes" id="UP000030653">
    <property type="component" value="Unassembled WGS sequence"/>
</dbReference>
<evidence type="ECO:0000256" key="3">
    <source>
        <dbReference type="ARBA" id="ARBA00023002"/>
    </source>
</evidence>
<accession>M5FZI4</accession>
<dbReference type="PRINTS" id="PR00080">
    <property type="entry name" value="SDRFAMILY"/>
</dbReference>
<keyword evidence="6" id="KW-1185">Reference proteome</keyword>
<dbReference type="InterPro" id="IPR036291">
    <property type="entry name" value="NAD(P)-bd_dom_sf"/>
</dbReference>
<dbReference type="OMA" id="PWMIWIL"/>
<protein>
    <submittedName>
        <fullName evidence="5">NADP-binding protein</fullName>
    </submittedName>
</protein>
<proteinExistence type="inferred from homology"/>
<evidence type="ECO:0000313" key="6">
    <source>
        <dbReference type="Proteomes" id="UP000030653"/>
    </source>
</evidence>
<dbReference type="PANTHER" id="PTHR24320:SF282">
    <property type="entry name" value="WW DOMAIN-CONTAINING OXIDOREDUCTASE"/>
    <property type="match status" value="1"/>
</dbReference>
<name>M5FZI4_DACPD</name>
<keyword evidence="3" id="KW-0560">Oxidoreductase</keyword>